<evidence type="ECO:0000256" key="1">
    <source>
        <dbReference type="ARBA" id="ARBA00004141"/>
    </source>
</evidence>
<dbReference type="VEuPathDB" id="VectorBase:AMAM022056"/>
<reference evidence="9" key="2">
    <citation type="submission" date="2020-05" db="UniProtKB">
        <authorList>
            <consortium name="EnsemblMetazoa"/>
        </authorList>
    </citation>
    <scope>IDENTIFICATION</scope>
    <source>
        <strain evidence="9">maculatus3</strain>
    </source>
</reference>
<dbReference type="PANTHER" id="PTHR12316">
    <property type="entry name" value="NINJURIN-RELATED"/>
    <property type="match status" value="1"/>
</dbReference>
<keyword evidence="5 8" id="KW-1133">Transmembrane helix</keyword>
<evidence type="ECO:0000256" key="2">
    <source>
        <dbReference type="ARBA" id="ARBA00008141"/>
    </source>
</evidence>
<name>A0A182T908_9DIPT</name>
<evidence type="ECO:0000256" key="7">
    <source>
        <dbReference type="SAM" id="MobiDB-lite"/>
    </source>
</evidence>
<dbReference type="InterPro" id="IPR007007">
    <property type="entry name" value="Ninjurin"/>
</dbReference>
<dbReference type="Pfam" id="PF04923">
    <property type="entry name" value="Ninjurin"/>
    <property type="match status" value="1"/>
</dbReference>
<feature type="compositionally biased region" description="Polar residues" evidence="7">
    <location>
        <begin position="209"/>
        <end position="222"/>
    </location>
</feature>
<evidence type="ECO:0000313" key="9">
    <source>
        <dbReference type="EnsemblMetazoa" id="AMAM022056-PA"/>
    </source>
</evidence>
<keyword evidence="4" id="KW-0130">Cell adhesion</keyword>
<accession>A0A182T908</accession>
<protein>
    <recommendedName>
        <fullName evidence="11">Ninjurin a</fullName>
    </recommendedName>
</protein>
<organism evidence="9 10">
    <name type="scientific">Anopheles maculatus</name>
    <dbReference type="NCBI Taxonomy" id="74869"/>
    <lineage>
        <taxon>Eukaryota</taxon>
        <taxon>Metazoa</taxon>
        <taxon>Ecdysozoa</taxon>
        <taxon>Arthropoda</taxon>
        <taxon>Hexapoda</taxon>
        <taxon>Insecta</taxon>
        <taxon>Pterygota</taxon>
        <taxon>Neoptera</taxon>
        <taxon>Endopterygota</taxon>
        <taxon>Diptera</taxon>
        <taxon>Nematocera</taxon>
        <taxon>Culicoidea</taxon>
        <taxon>Culicidae</taxon>
        <taxon>Anophelinae</taxon>
        <taxon>Anopheles</taxon>
        <taxon>Anopheles maculatus group</taxon>
    </lineage>
</organism>
<evidence type="ECO:0000313" key="10">
    <source>
        <dbReference type="Proteomes" id="UP000075901"/>
    </source>
</evidence>
<evidence type="ECO:0000256" key="4">
    <source>
        <dbReference type="ARBA" id="ARBA00022889"/>
    </source>
</evidence>
<sequence length="222" mass="24552">MTDITRTNALTLTPIHETSAENTNESLIEMTVNDPAGEHAKDHIEMRSMKQLEMNYVEDGSGSFSEVDGRRKTRSSQTQSYDIHKGIAESAMDISLLTANANQLRLLLTYNEKSHTFIACIALVITSLVLQIFVASGVIIVKYRFTDFTTNTKPTVRYDVVDSFHIRNLVRKPRPAAMTSATIYRMKHGDNASSNQLEDGTPTGPGPSRTVSEESTYDSAAS</sequence>
<comment type="similarity">
    <text evidence="2">Belongs to the ninjurin family.</text>
</comment>
<evidence type="ECO:0000256" key="3">
    <source>
        <dbReference type="ARBA" id="ARBA00022692"/>
    </source>
</evidence>
<evidence type="ECO:0008006" key="11">
    <source>
        <dbReference type="Google" id="ProtNLM"/>
    </source>
</evidence>
<proteinExistence type="inferred from homology"/>
<keyword evidence="6 8" id="KW-0472">Membrane</keyword>
<evidence type="ECO:0000256" key="6">
    <source>
        <dbReference type="ARBA" id="ARBA00023136"/>
    </source>
</evidence>
<keyword evidence="10" id="KW-1185">Reference proteome</keyword>
<dbReference type="GO" id="GO:0016020">
    <property type="term" value="C:membrane"/>
    <property type="evidence" value="ECO:0007669"/>
    <property type="project" value="UniProtKB-SubCell"/>
</dbReference>
<feature type="region of interest" description="Disordered" evidence="7">
    <location>
        <begin position="190"/>
        <end position="222"/>
    </location>
</feature>
<evidence type="ECO:0000256" key="8">
    <source>
        <dbReference type="SAM" id="Phobius"/>
    </source>
</evidence>
<dbReference type="PANTHER" id="PTHR12316:SF1">
    <property type="entry name" value="NINJURIN-B"/>
    <property type="match status" value="1"/>
</dbReference>
<feature type="transmembrane region" description="Helical" evidence="8">
    <location>
        <begin position="116"/>
        <end position="141"/>
    </location>
</feature>
<evidence type="ECO:0000256" key="5">
    <source>
        <dbReference type="ARBA" id="ARBA00022989"/>
    </source>
</evidence>
<dbReference type="GO" id="GO:0042246">
    <property type="term" value="P:tissue regeneration"/>
    <property type="evidence" value="ECO:0007669"/>
    <property type="project" value="InterPro"/>
</dbReference>
<dbReference type="GO" id="GO:0007155">
    <property type="term" value="P:cell adhesion"/>
    <property type="evidence" value="ECO:0007669"/>
    <property type="project" value="UniProtKB-KW"/>
</dbReference>
<reference evidence="10" key="1">
    <citation type="submission" date="2013-09" db="EMBL/GenBank/DDBJ databases">
        <title>The Genome Sequence of Anopheles maculatus species B.</title>
        <authorList>
            <consortium name="The Broad Institute Genomics Platform"/>
            <person name="Neafsey D.E."/>
            <person name="Besansky N."/>
            <person name="Howell P."/>
            <person name="Walton C."/>
            <person name="Young S.K."/>
            <person name="Zeng Q."/>
            <person name="Gargeya S."/>
            <person name="Fitzgerald M."/>
            <person name="Haas B."/>
            <person name="Abouelleil A."/>
            <person name="Allen A.W."/>
            <person name="Alvarado L."/>
            <person name="Arachchi H.M."/>
            <person name="Berlin A.M."/>
            <person name="Chapman S.B."/>
            <person name="Gainer-Dewar J."/>
            <person name="Goldberg J."/>
            <person name="Griggs A."/>
            <person name="Gujja S."/>
            <person name="Hansen M."/>
            <person name="Howarth C."/>
            <person name="Imamovic A."/>
            <person name="Ireland A."/>
            <person name="Larimer J."/>
            <person name="McCowan C."/>
            <person name="Murphy C."/>
            <person name="Pearson M."/>
            <person name="Poon T.W."/>
            <person name="Priest M."/>
            <person name="Roberts A."/>
            <person name="Saif S."/>
            <person name="Shea T."/>
            <person name="Sisk P."/>
            <person name="Sykes S."/>
            <person name="Wortman J."/>
            <person name="Nusbaum C."/>
            <person name="Birren B."/>
        </authorList>
    </citation>
    <scope>NUCLEOTIDE SEQUENCE [LARGE SCALE GENOMIC DNA]</scope>
    <source>
        <strain evidence="10">maculatus3</strain>
    </source>
</reference>
<dbReference type="EnsemblMetazoa" id="AMAM022056-RA">
    <property type="protein sequence ID" value="AMAM022056-PA"/>
    <property type="gene ID" value="AMAM022056"/>
</dbReference>
<keyword evidence="3 8" id="KW-0812">Transmembrane</keyword>
<dbReference type="Proteomes" id="UP000075901">
    <property type="component" value="Unassembled WGS sequence"/>
</dbReference>
<dbReference type="AlphaFoldDB" id="A0A182T908"/>
<comment type="subcellular location">
    <subcellularLocation>
        <location evidence="1">Membrane</location>
        <topology evidence="1">Multi-pass membrane protein</topology>
    </subcellularLocation>
</comment>